<reference evidence="2" key="1">
    <citation type="journal article" date="2015" name="Nature">
        <title>Complex archaea that bridge the gap between prokaryotes and eukaryotes.</title>
        <authorList>
            <person name="Spang A."/>
            <person name="Saw J.H."/>
            <person name="Jorgensen S.L."/>
            <person name="Zaremba-Niedzwiedzka K."/>
            <person name="Martijn J."/>
            <person name="Lind A.E."/>
            <person name="van Eijk R."/>
            <person name="Schleper C."/>
            <person name="Guy L."/>
            <person name="Ettema T.J."/>
        </authorList>
    </citation>
    <scope>NUCLEOTIDE SEQUENCE</scope>
</reference>
<feature type="compositionally biased region" description="Basic and acidic residues" evidence="1">
    <location>
        <begin position="30"/>
        <end position="45"/>
    </location>
</feature>
<comment type="caution">
    <text evidence="2">The sequence shown here is derived from an EMBL/GenBank/DDBJ whole genome shotgun (WGS) entry which is preliminary data.</text>
</comment>
<dbReference type="AlphaFoldDB" id="A0A0F9HNA2"/>
<dbReference type="EMBL" id="LAZR01014604">
    <property type="protein sequence ID" value="KKM16761.1"/>
    <property type="molecule type" value="Genomic_DNA"/>
</dbReference>
<sequence>MTCHESHTEWTEHTHKPGGPQWGLYPQHDLSTHTHGADGKVDTVKGTRLVR</sequence>
<organism evidence="2">
    <name type="scientific">marine sediment metagenome</name>
    <dbReference type="NCBI Taxonomy" id="412755"/>
    <lineage>
        <taxon>unclassified sequences</taxon>
        <taxon>metagenomes</taxon>
        <taxon>ecological metagenomes</taxon>
    </lineage>
</organism>
<protein>
    <submittedName>
        <fullName evidence="2">Uncharacterized protein</fullName>
    </submittedName>
</protein>
<gene>
    <name evidence="2" type="ORF">LCGC14_1682590</name>
</gene>
<proteinExistence type="predicted"/>
<feature type="region of interest" description="Disordered" evidence="1">
    <location>
        <begin position="1"/>
        <end position="51"/>
    </location>
</feature>
<evidence type="ECO:0000313" key="2">
    <source>
        <dbReference type="EMBL" id="KKM16761.1"/>
    </source>
</evidence>
<accession>A0A0F9HNA2</accession>
<name>A0A0F9HNA2_9ZZZZ</name>
<evidence type="ECO:0000256" key="1">
    <source>
        <dbReference type="SAM" id="MobiDB-lite"/>
    </source>
</evidence>
<feature type="compositionally biased region" description="Basic and acidic residues" evidence="1">
    <location>
        <begin position="1"/>
        <end position="15"/>
    </location>
</feature>